<dbReference type="Proteomes" id="UP001344906">
    <property type="component" value="Unassembled WGS sequence"/>
</dbReference>
<name>A0ABQ6G413_9CHLR</name>
<sequence length="139" mass="15327">MPYHTASQPEEANADSLSQQMVDCLQRIIAPPDPPAAAVSRPRGRPAVLSPEHLCLAVLLALLRGLKSYACVWRLITWSGVGHFPLLPHTRDAIRKRLLHTSLDVWQRLLAAREHRLACPNPGGSPVRSASLGFPYLRS</sequence>
<accession>A0ABQ6G413</accession>
<dbReference type="EMBL" id="BSRI01000002">
    <property type="protein sequence ID" value="GLV60558.1"/>
    <property type="molecule type" value="Genomic_DNA"/>
</dbReference>
<gene>
    <name evidence="1" type="ORF">KDH_20040</name>
    <name evidence="2" type="ORF">KDH_73770</name>
</gene>
<protein>
    <recommendedName>
        <fullName evidence="4">H repeat-associated protein N-terminal domain-containing protein</fullName>
    </recommendedName>
</protein>
<organism evidence="2 3">
    <name type="scientific">Dictyobacter halimunensis</name>
    <dbReference type="NCBI Taxonomy" id="3026934"/>
    <lineage>
        <taxon>Bacteria</taxon>
        <taxon>Bacillati</taxon>
        <taxon>Chloroflexota</taxon>
        <taxon>Ktedonobacteria</taxon>
        <taxon>Ktedonobacterales</taxon>
        <taxon>Dictyobacteraceae</taxon>
        <taxon>Dictyobacter</taxon>
    </lineage>
</organism>
<evidence type="ECO:0000313" key="3">
    <source>
        <dbReference type="Proteomes" id="UP001344906"/>
    </source>
</evidence>
<comment type="caution">
    <text evidence="2">The sequence shown here is derived from an EMBL/GenBank/DDBJ whole genome shotgun (WGS) entry which is preliminary data.</text>
</comment>
<evidence type="ECO:0008006" key="4">
    <source>
        <dbReference type="Google" id="ProtNLM"/>
    </source>
</evidence>
<proteinExistence type="predicted"/>
<evidence type="ECO:0000313" key="1">
    <source>
        <dbReference type="EMBL" id="GLV55157.1"/>
    </source>
</evidence>
<keyword evidence="3" id="KW-1185">Reference proteome</keyword>
<dbReference type="RefSeq" id="WP_338249250.1">
    <property type="nucleotide sequence ID" value="NZ_BSRI01000001.1"/>
</dbReference>
<reference evidence="2 3" key="1">
    <citation type="submission" date="2023-02" db="EMBL/GenBank/DDBJ databases">
        <title>Dictyobacter halimunensis sp. nov., a new member of the class Ktedonobacteria from forest soil in a geothermal area.</title>
        <authorList>
            <person name="Rachmania M.K."/>
            <person name="Ningsih F."/>
            <person name="Sakai Y."/>
            <person name="Yabe S."/>
            <person name="Yokota A."/>
            <person name="Sjamsuridzal W."/>
        </authorList>
    </citation>
    <scope>NUCLEOTIDE SEQUENCE [LARGE SCALE GENOMIC DNA]</scope>
    <source>
        <strain evidence="2 3">S3.2.2.5</strain>
    </source>
</reference>
<dbReference type="EMBL" id="BSRI01000001">
    <property type="protein sequence ID" value="GLV55157.1"/>
    <property type="molecule type" value="Genomic_DNA"/>
</dbReference>
<evidence type="ECO:0000313" key="2">
    <source>
        <dbReference type="EMBL" id="GLV60558.1"/>
    </source>
</evidence>